<accession>A0A0H2LR39</accession>
<dbReference type="InterPro" id="IPR002220">
    <property type="entry name" value="DapA-like"/>
</dbReference>
<dbReference type="SMART" id="SM01130">
    <property type="entry name" value="DHDPS"/>
    <property type="match status" value="1"/>
</dbReference>
<keyword evidence="4" id="KW-1185">Reference proteome</keyword>
<sequence length="318" mass="32893">MHISGVGGIWPATLTPFTPDGRVDDDALAAHVRDVAGTPGVRAVVVNGHAGEATSLDRAERTQVVRVAVAAAGEVPVVVGVVADDTRQACALARDAAQAGASALLLFPPAVFAQGAGARPDMAHRFVSEVAAASSLPIVLFQLSRASGLAYSTDTLAQLCTDVPAIVAVKEGSDIPEFYEDNLRALRALPRPVTLLSSSNSWLFASLAYGADGILSGLGSVAAGLLVALHEAVARGDLAAARAVNERLVPLCRAFYRAPYLDAHNRMKTALHLLGRLPHPDPRPPLLPVPADDTARIRAALLASGLLDAGHSSSFPSP</sequence>
<comment type="similarity">
    <text evidence="2">Belongs to the DapA family.</text>
</comment>
<dbReference type="PRINTS" id="PR00146">
    <property type="entry name" value="DHPICSNTHASE"/>
</dbReference>
<dbReference type="EC" id="4.3.3.7" evidence="3"/>
<dbReference type="PATRIC" id="fig|34073.19.peg.6916"/>
<dbReference type="PIRSF" id="PIRSF001365">
    <property type="entry name" value="DHDPS"/>
    <property type="match status" value="1"/>
</dbReference>
<organism evidence="3 4">
    <name type="scientific">Variovorax paradoxus</name>
    <dbReference type="NCBI Taxonomy" id="34073"/>
    <lineage>
        <taxon>Bacteria</taxon>
        <taxon>Pseudomonadati</taxon>
        <taxon>Pseudomonadota</taxon>
        <taxon>Betaproteobacteria</taxon>
        <taxon>Burkholderiales</taxon>
        <taxon>Comamonadaceae</taxon>
        <taxon>Variovorax</taxon>
    </lineage>
</organism>
<name>A0A0H2LR39_VARPD</name>
<dbReference type="Pfam" id="PF00701">
    <property type="entry name" value="DHDPS"/>
    <property type="match status" value="1"/>
</dbReference>
<keyword evidence="1 2" id="KW-0456">Lyase</keyword>
<reference evidence="3 4" key="1">
    <citation type="submission" date="2015-03" db="EMBL/GenBank/DDBJ databases">
        <title>Genome sequence of Variovorax paradoxus TBEA6.</title>
        <authorList>
            <person name="Poehlein A."/>
            <person name="Schuldes J."/>
            <person name="Wuebbeler J.H."/>
            <person name="Hiessl S."/>
            <person name="Steinbuechel A."/>
            <person name="Daniel R."/>
        </authorList>
    </citation>
    <scope>NUCLEOTIDE SEQUENCE [LARGE SCALE GENOMIC DNA]</scope>
    <source>
        <strain evidence="3 4">TBEA6</strain>
    </source>
</reference>
<dbReference type="RefSeq" id="WP_196305778.1">
    <property type="nucleotide sequence ID" value="NZ_JZWI01000062.1"/>
</dbReference>
<evidence type="ECO:0000256" key="1">
    <source>
        <dbReference type="ARBA" id="ARBA00023239"/>
    </source>
</evidence>
<dbReference type="InterPro" id="IPR013785">
    <property type="entry name" value="Aldolase_TIM"/>
</dbReference>
<dbReference type="AlphaFoldDB" id="A0A0H2LR39"/>
<dbReference type="CDD" id="cd00408">
    <property type="entry name" value="DHDPS-like"/>
    <property type="match status" value="1"/>
</dbReference>
<dbReference type="Gene3D" id="3.20.20.70">
    <property type="entry name" value="Aldolase class I"/>
    <property type="match status" value="1"/>
</dbReference>
<evidence type="ECO:0000313" key="3">
    <source>
        <dbReference type="EMBL" id="KLN52161.1"/>
    </source>
</evidence>
<dbReference type="PANTHER" id="PTHR12128">
    <property type="entry name" value="DIHYDRODIPICOLINATE SYNTHASE"/>
    <property type="match status" value="1"/>
</dbReference>
<dbReference type="Proteomes" id="UP000035170">
    <property type="component" value="Unassembled WGS sequence"/>
</dbReference>
<evidence type="ECO:0000256" key="2">
    <source>
        <dbReference type="PIRNR" id="PIRNR001365"/>
    </source>
</evidence>
<comment type="caution">
    <text evidence="3">The sequence shown here is derived from an EMBL/GenBank/DDBJ whole genome shotgun (WGS) entry which is preliminary data.</text>
</comment>
<dbReference type="EMBL" id="JZWI01000062">
    <property type="protein sequence ID" value="KLN52161.1"/>
    <property type="molecule type" value="Genomic_DNA"/>
</dbReference>
<evidence type="ECO:0000313" key="4">
    <source>
        <dbReference type="Proteomes" id="UP000035170"/>
    </source>
</evidence>
<dbReference type="PANTHER" id="PTHR12128:SF72">
    <property type="entry name" value="DIHYDRODIPICOLINATE SYNTHASE"/>
    <property type="match status" value="1"/>
</dbReference>
<dbReference type="GO" id="GO:0008840">
    <property type="term" value="F:4-hydroxy-tetrahydrodipicolinate synthase activity"/>
    <property type="evidence" value="ECO:0007669"/>
    <property type="project" value="UniProtKB-EC"/>
</dbReference>
<proteinExistence type="inferred from homology"/>
<gene>
    <name evidence="3" type="primary">dapA5</name>
    <name evidence="3" type="ORF">VPARA_67060</name>
</gene>
<dbReference type="SUPFAM" id="SSF51569">
    <property type="entry name" value="Aldolase"/>
    <property type="match status" value="1"/>
</dbReference>
<protein>
    <submittedName>
        <fullName evidence="3">4-hydroxy-tetrahydrodipicolinate synthase</fullName>
        <ecNumber evidence="3">4.3.3.7</ecNumber>
    </submittedName>
</protein>